<dbReference type="STRING" id="563176.SAMN04488090_0865"/>
<proteinExistence type="predicted"/>
<dbReference type="GO" id="GO:0006355">
    <property type="term" value="P:regulation of DNA-templated transcription"/>
    <property type="evidence" value="ECO:0007669"/>
    <property type="project" value="InterPro"/>
</dbReference>
<dbReference type="PANTHER" id="PTHR45566">
    <property type="entry name" value="HTH-TYPE TRANSCRIPTIONAL REGULATOR YHJB-RELATED"/>
    <property type="match status" value="1"/>
</dbReference>
<dbReference type="GO" id="GO:0000160">
    <property type="term" value="P:phosphorelay signal transduction system"/>
    <property type="evidence" value="ECO:0007669"/>
    <property type="project" value="InterPro"/>
</dbReference>
<sequence>MHALLVDDHTLFSLGIREMLTGKIPGASVDTADSAASARDLLDTKGFDFLLLDYLIPGTNVEEFLQEVRAGYPNIKILIVSGLSDASIIKRCFSLGANGFLSKSINYSEFLTALERTYSGSKYISSDLIDLFTNGPEREDEQALTKKEQEILQLVARGKTVKSIAIELGISPSTVMSHRTNIMRKINARTTAEMIKYAFERRIV</sequence>
<evidence type="ECO:0000256" key="3">
    <source>
        <dbReference type="PROSITE-ProRule" id="PRU00169"/>
    </source>
</evidence>
<dbReference type="CDD" id="cd17535">
    <property type="entry name" value="REC_NarL-like"/>
    <property type="match status" value="1"/>
</dbReference>
<dbReference type="PROSITE" id="PS50043">
    <property type="entry name" value="HTH_LUXR_2"/>
    <property type="match status" value="1"/>
</dbReference>
<evidence type="ECO:0000256" key="1">
    <source>
        <dbReference type="ARBA" id="ARBA00022553"/>
    </source>
</evidence>
<dbReference type="InterPro" id="IPR016032">
    <property type="entry name" value="Sig_transdc_resp-reg_C-effctor"/>
</dbReference>
<feature type="domain" description="Response regulatory" evidence="5">
    <location>
        <begin position="2"/>
        <end position="118"/>
    </location>
</feature>
<dbReference type="InterPro" id="IPR011006">
    <property type="entry name" value="CheY-like_superfamily"/>
</dbReference>
<keyword evidence="7" id="KW-1185">Reference proteome</keyword>
<dbReference type="SMART" id="SM00448">
    <property type="entry name" value="REC"/>
    <property type="match status" value="1"/>
</dbReference>
<protein>
    <submittedName>
        <fullName evidence="6">Two component transcriptional regulator, LuxR family</fullName>
    </submittedName>
</protein>
<dbReference type="InterPro" id="IPR036388">
    <property type="entry name" value="WH-like_DNA-bd_sf"/>
</dbReference>
<evidence type="ECO:0000313" key="7">
    <source>
        <dbReference type="Proteomes" id="UP000198901"/>
    </source>
</evidence>
<dbReference type="Pfam" id="PF00196">
    <property type="entry name" value="GerE"/>
    <property type="match status" value="1"/>
</dbReference>
<evidence type="ECO:0000313" key="6">
    <source>
        <dbReference type="EMBL" id="SDL44340.1"/>
    </source>
</evidence>
<dbReference type="SUPFAM" id="SSF46894">
    <property type="entry name" value="C-terminal effector domain of the bipartite response regulators"/>
    <property type="match status" value="1"/>
</dbReference>
<dbReference type="RefSeq" id="WP_218126605.1">
    <property type="nucleotide sequence ID" value="NZ_FNGS01000002.1"/>
</dbReference>
<feature type="modified residue" description="4-aspartylphosphate" evidence="3">
    <location>
        <position position="53"/>
    </location>
</feature>
<dbReference type="InterPro" id="IPR001789">
    <property type="entry name" value="Sig_transdc_resp-reg_receiver"/>
</dbReference>
<dbReference type="SMART" id="SM00421">
    <property type="entry name" value="HTH_LUXR"/>
    <property type="match status" value="1"/>
</dbReference>
<gene>
    <name evidence="6" type="ORF">SAMN04488090_0865</name>
</gene>
<dbReference type="InterPro" id="IPR058245">
    <property type="entry name" value="NreC/VraR/RcsB-like_REC"/>
</dbReference>
<dbReference type="Gene3D" id="1.10.10.10">
    <property type="entry name" value="Winged helix-like DNA-binding domain superfamily/Winged helix DNA-binding domain"/>
    <property type="match status" value="1"/>
</dbReference>
<feature type="domain" description="HTH luxR-type" evidence="4">
    <location>
        <begin position="137"/>
        <end position="202"/>
    </location>
</feature>
<reference evidence="6 7" key="1">
    <citation type="submission" date="2016-10" db="EMBL/GenBank/DDBJ databases">
        <authorList>
            <person name="de Groot N.N."/>
        </authorList>
    </citation>
    <scope>NUCLEOTIDE SEQUENCE [LARGE SCALE GENOMIC DNA]</scope>
    <source>
        <strain evidence="6 7">DSM 21668</strain>
    </source>
</reference>
<dbReference type="Proteomes" id="UP000198901">
    <property type="component" value="Unassembled WGS sequence"/>
</dbReference>
<keyword evidence="2" id="KW-0238">DNA-binding</keyword>
<dbReference type="PROSITE" id="PS50110">
    <property type="entry name" value="RESPONSE_REGULATORY"/>
    <property type="match status" value="1"/>
</dbReference>
<dbReference type="AlphaFoldDB" id="A0A1G9K349"/>
<evidence type="ECO:0000259" key="4">
    <source>
        <dbReference type="PROSITE" id="PS50043"/>
    </source>
</evidence>
<dbReference type="PROSITE" id="PS00622">
    <property type="entry name" value="HTH_LUXR_1"/>
    <property type="match status" value="1"/>
</dbReference>
<dbReference type="InterPro" id="IPR000792">
    <property type="entry name" value="Tscrpt_reg_LuxR_C"/>
</dbReference>
<dbReference type="CDD" id="cd06170">
    <property type="entry name" value="LuxR_C_like"/>
    <property type="match status" value="1"/>
</dbReference>
<name>A0A1G9K349_9BACT</name>
<dbReference type="PANTHER" id="PTHR45566:SF1">
    <property type="entry name" value="HTH-TYPE TRANSCRIPTIONAL REGULATOR YHJB-RELATED"/>
    <property type="match status" value="1"/>
</dbReference>
<evidence type="ECO:0000256" key="2">
    <source>
        <dbReference type="ARBA" id="ARBA00023125"/>
    </source>
</evidence>
<dbReference type="Pfam" id="PF00072">
    <property type="entry name" value="Response_reg"/>
    <property type="match status" value="1"/>
</dbReference>
<dbReference type="InterPro" id="IPR051015">
    <property type="entry name" value="EvgA-like"/>
</dbReference>
<dbReference type="Gene3D" id="3.40.50.2300">
    <property type="match status" value="1"/>
</dbReference>
<keyword evidence="1 3" id="KW-0597">Phosphoprotein</keyword>
<organism evidence="6 7">
    <name type="scientific">Siphonobacter aquaeclarae</name>
    <dbReference type="NCBI Taxonomy" id="563176"/>
    <lineage>
        <taxon>Bacteria</taxon>
        <taxon>Pseudomonadati</taxon>
        <taxon>Bacteroidota</taxon>
        <taxon>Cytophagia</taxon>
        <taxon>Cytophagales</taxon>
        <taxon>Cytophagaceae</taxon>
        <taxon>Siphonobacter</taxon>
    </lineage>
</organism>
<dbReference type="SUPFAM" id="SSF52172">
    <property type="entry name" value="CheY-like"/>
    <property type="match status" value="1"/>
</dbReference>
<accession>A0A1G9K349</accession>
<dbReference type="EMBL" id="FNGS01000002">
    <property type="protein sequence ID" value="SDL44340.1"/>
    <property type="molecule type" value="Genomic_DNA"/>
</dbReference>
<dbReference type="GO" id="GO:0003677">
    <property type="term" value="F:DNA binding"/>
    <property type="evidence" value="ECO:0007669"/>
    <property type="project" value="UniProtKB-KW"/>
</dbReference>
<evidence type="ECO:0000259" key="5">
    <source>
        <dbReference type="PROSITE" id="PS50110"/>
    </source>
</evidence>
<dbReference type="PRINTS" id="PR00038">
    <property type="entry name" value="HTHLUXR"/>
</dbReference>